<feature type="transmembrane region" description="Helical" evidence="1">
    <location>
        <begin position="106"/>
        <end position="129"/>
    </location>
</feature>
<dbReference type="Pfam" id="PF05656">
    <property type="entry name" value="DUF805"/>
    <property type="match status" value="1"/>
</dbReference>
<keyword evidence="1" id="KW-0812">Transmembrane</keyword>
<keyword evidence="3" id="KW-1185">Reference proteome</keyword>
<evidence type="ECO:0000256" key="1">
    <source>
        <dbReference type="SAM" id="Phobius"/>
    </source>
</evidence>
<dbReference type="PANTHER" id="PTHR34980:SF2">
    <property type="entry name" value="INNER MEMBRANE PROTEIN YHAH-RELATED"/>
    <property type="match status" value="1"/>
</dbReference>
<reference evidence="3" key="1">
    <citation type="journal article" date="2019" name="Int. J. Syst. Evol. Microbiol.">
        <title>The Global Catalogue of Microorganisms (GCM) 10K type strain sequencing project: providing services to taxonomists for standard genome sequencing and annotation.</title>
        <authorList>
            <consortium name="The Broad Institute Genomics Platform"/>
            <consortium name="The Broad Institute Genome Sequencing Center for Infectious Disease"/>
            <person name="Wu L."/>
            <person name="Ma J."/>
        </authorList>
    </citation>
    <scope>NUCLEOTIDE SEQUENCE [LARGE SCALE GENOMIC DNA]</scope>
    <source>
        <strain evidence="3">CGMCC 1.14993</strain>
    </source>
</reference>
<dbReference type="OrthoDB" id="9812349at2"/>
<sequence>MKWYFQALKNTFNFKGRARRKEYWMFRLVDFLFLISFFITGFLVAGEKIPEVVGVIPKIYDVLIFIPYLSVSVRRLHDIGKTGWWVLMLVPSKCSLYMGIDVSSRTMTFVSITMLVTSLIGIIILFIFACKDSQKGENKYGFNPIGELL</sequence>
<keyword evidence="2" id="KW-0645">Protease</keyword>
<dbReference type="GO" id="GO:0004177">
    <property type="term" value="F:aminopeptidase activity"/>
    <property type="evidence" value="ECO:0007669"/>
    <property type="project" value="UniProtKB-KW"/>
</dbReference>
<feature type="transmembrane region" description="Helical" evidence="1">
    <location>
        <begin position="24"/>
        <end position="46"/>
    </location>
</feature>
<dbReference type="PANTHER" id="PTHR34980">
    <property type="entry name" value="INNER MEMBRANE PROTEIN-RELATED-RELATED"/>
    <property type="match status" value="1"/>
</dbReference>
<gene>
    <name evidence="2" type="ORF">GCM10007380_09610</name>
</gene>
<dbReference type="EMBL" id="BMHB01000001">
    <property type="protein sequence ID" value="GGI11791.1"/>
    <property type="molecule type" value="Genomic_DNA"/>
</dbReference>
<evidence type="ECO:0000313" key="2">
    <source>
        <dbReference type="EMBL" id="GGI11791.1"/>
    </source>
</evidence>
<evidence type="ECO:0000313" key="3">
    <source>
        <dbReference type="Proteomes" id="UP000626244"/>
    </source>
</evidence>
<protein>
    <submittedName>
        <fullName evidence="2">Aminopeptidase</fullName>
    </submittedName>
</protein>
<name>A0A8J3AD19_9BACI</name>
<comment type="caution">
    <text evidence="2">The sequence shown here is derived from an EMBL/GenBank/DDBJ whole genome shotgun (WGS) entry which is preliminary data.</text>
</comment>
<keyword evidence="1" id="KW-0472">Membrane</keyword>
<dbReference type="AlphaFoldDB" id="A0A8J3AD19"/>
<proteinExistence type="predicted"/>
<dbReference type="RefSeq" id="WP_087999190.1">
    <property type="nucleotide sequence ID" value="NZ_BMHB01000001.1"/>
</dbReference>
<dbReference type="GO" id="GO:0005886">
    <property type="term" value="C:plasma membrane"/>
    <property type="evidence" value="ECO:0007669"/>
    <property type="project" value="TreeGrafter"/>
</dbReference>
<keyword evidence="2" id="KW-0031">Aminopeptidase</keyword>
<accession>A0A8J3AD19</accession>
<dbReference type="InterPro" id="IPR008523">
    <property type="entry name" value="DUF805"/>
</dbReference>
<dbReference type="Proteomes" id="UP000626244">
    <property type="component" value="Unassembled WGS sequence"/>
</dbReference>
<keyword evidence="1" id="KW-1133">Transmembrane helix</keyword>
<keyword evidence="2" id="KW-0378">Hydrolase</keyword>
<organism evidence="2 3">
    <name type="scientific">Gottfriedia solisilvae</name>
    <dbReference type="NCBI Taxonomy" id="1516104"/>
    <lineage>
        <taxon>Bacteria</taxon>
        <taxon>Bacillati</taxon>
        <taxon>Bacillota</taxon>
        <taxon>Bacilli</taxon>
        <taxon>Bacillales</taxon>
        <taxon>Bacillaceae</taxon>
        <taxon>Gottfriedia</taxon>
    </lineage>
</organism>